<dbReference type="InterPro" id="IPR036388">
    <property type="entry name" value="WH-like_DNA-bd_sf"/>
</dbReference>
<comment type="caution">
    <text evidence="13">The sequence shown here is derived from an EMBL/GenBank/DDBJ whole genome shotgun (WGS) entry which is preliminary data.</text>
</comment>
<dbReference type="PANTHER" id="PTHR33238:SF11">
    <property type="entry name" value="TRANSCRIPTIONAL REGULATOR MNTR"/>
    <property type="match status" value="1"/>
</dbReference>
<comment type="similarity">
    <text evidence="2">Belongs to the DtxR/MntR family.</text>
</comment>
<dbReference type="SUPFAM" id="SSF46785">
    <property type="entry name" value="Winged helix' DNA-binding domain"/>
    <property type="match status" value="1"/>
</dbReference>
<dbReference type="GO" id="GO:0003677">
    <property type="term" value="F:DNA binding"/>
    <property type="evidence" value="ECO:0007669"/>
    <property type="project" value="UniProtKB-KW"/>
</dbReference>
<comment type="subunit">
    <text evidence="3">Homodimer.</text>
</comment>
<dbReference type="GO" id="GO:0046914">
    <property type="term" value="F:transition metal ion binding"/>
    <property type="evidence" value="ECO:0007669"/>
    <property type="project" value="InterPro"/>
</dbReference>
<dbReference type="Gene3D" id="1.10.10.10">
    <property type="entry name" value="Winged helix-like DNA-binding domain superfamily/Winged helix DNA-binding domain"/>
    <property type="match status" value="1"/>
</dbReference>
<keyword evidence="9" id="KW-0804">Transcription</keyword>
<evidence type="ECO:0000256" key="9">
    <source>
        <dbReference type="ARBA" id="ARBA00023163"/>
    </source>
</evidence>
<dbReference type="EMBL" id="PEBW01000004">
    <property type="protein sequence ID" value="PTQ51701.1"/>
    <property type="molecule type" value="Genomic_DNA"/>
</dbReference>
<dbReference type="Proteomes" id="UP000244016">
    <property type="component" value="Unassembled WGS sequence"/>
</dbReference>
<organism evidence="13 14">
    <name type="scientific">Brockia lithotrophica</name>
    <dbReference type="NCBI Taxonomy" id="933949"/>
    <lineage>
        <taxon>Bacteria</taxon>
        <taxon>Bacillati</taxon>
        <taxon>Bacillota</taxon>
        <taxon>Bacilli</taxon>
        <taxon>Bacillales</taxon>
        <taxon>Bacillales Family X. Incertae Sedis</taxon>
        <taxon>Brockia</taxon>
    </lineage>
</organism>
<evidence type="ECO:0000259" key="12">
    <source>
        <dbReference type="PROSITE" id="PS50944"/>
    </source>
</evidence>
<dbReference type="FunFam" id="1.10.10.10:FF:000189">
    <property type="entry name" value="HTH-type transcriptional regulator MntR"/>
    <property type="match status" value="1"/>
</dbReference>
<dbReference type="GO" id="GO:0003700">
    <property type="term" value="F:DNA-binding transcription factor activity"/>
    <property type="evidence" value="ECO:0007669"/>
    <property type="project" value="InterPro"/>
</dbReference>
<proteinExistence type="inferred from homology"/>
<keyword evidence="7" id="KW-0238">DNA-binding</keyword>
<dbReference type="Pfam" id="PF01325">
    <property type="entry name" value="Fe_dep_repress"/>
    <property type="match status" value="1"/>
</dbReference>
<dbReference type="SMART" id="SM00529">
    <property type="entry name" value="HTH_DTXR"/>
    <property type="match status" value="1"/>
</dbReference>
<evidence type="ECO:0000256" key="6">
    <source>
        <dbReference type="ARBA" id="ARBA00023015"/>
    </source>
</evidence>
<dbReference type="SUPFAM" id="SSF47979">
    <property type="entry name" value="Iron-dependent repressor protein, dimerization domain"/>
    <property type="match status" value="1"/>
</dbReference>
<dbReference type="Gene3D" id="1.10.60.10">
    <property type="entry name" value="Iron dependent repressor, metal binding and dimerisation domain"/>
    <property type="match status" value="1"/>
</dbReference>
<sequence length="150" mass="17328">MRTPSMEDYLEAIFNLIREKGYARVADVAELLGVHPSSVTKMVQKLDEHEYVKYERYRGFVLTSKGKKLGRRLADRHDLLEEFLQRLGVPESAIARDVEGMEHHVSPETLDALGDLLRFFAERPEVYAEFLAFRARAFEEAVDEGREENP</sequence>
<feature type="domain" description="HTH dtxR-type" evidence="12">
    <location>
        <begin position="1"/>
        <end position="63"/>
    </location>
</feature>
<evidence type="ECO:0000256" key="10">
    <source>
        <dbReference type="ARBA" id="ARBA00023211"/>
    </source>
</evidence>
<evidence type="ECO:0000256" key="11">
    <source>
        <dbReference type="ARBA" id="ARBA00032593"/>
    </source>
</evidence>
<evidence type="ECO:0000256" key="4">
    <source>
        <dbReference type="ARBA" id="ARBA00022490"/>
    </source>
</evidence>
<dbReference type="InterPro" id="IPR036390">
    <property type="entry name" value="WH_DNA-bd_sf"/>
</dbReference>
<dbReference type="InterPro" id="IPR050536">
    <property type="entry name" value="DtxR_MntR_Metal-Reg"/>
</dbReference>
<dbReference type="AlphaFoldDB" id="A0A2T5G684"/>
<dbReference type="InterPro" id="IPR001367">
    <property type="entry name" value="Fe_dep_repressor"/>
</dbReference>
<keyword evidence="6" id="KW-0805">Transcription regulation</keyword>
<dbReference type="NCBIfam" id="NF003025">
    <property type="entry name" value="PRK03902.1"/>
    <property type="match status" value="1"/>
</dbReference>
<dbReference type="InterPro" id="IPR036421">
    <property type="entry name" value="Fe_dep_repressor_sf"/>
</dbReference>
<keyword evidence="4" id="KW-0963">Cytoplasm</keyword>
<evidence type="ECO:0000256" key="2">
    <source>
        <dbReference type="ARBA" id="ARBA00007871"/>
    </source>
</evidence>
<keyword evidence="5" id="KW-0678">Repressor</keyword>
<evidence type="ECO:0000313" key="13">
    <source>
        <dbReference type="EMBL" id="PTQ51701.1"/>
    </source>
</evidence>
<name>A0A2T5G684_9BACL</name>
<comment type="subcellular location">
    <subcellularLocation>
        <location evidence="1">Cytoplasm</location>
    </subcellularLocation>
</comment>
<dbReference type="PROSITE" id="PS50944">
    <property type="entry name" value="HTH_DTXR"/>
    <property type="match status" value="1"/>
</dbReference>
<dbReference type="InterPro" id="IPR022689">
    <property type="entry name" value="Iron_dep_repressor"/>
</dbReference>
<evidence type="ECO:0000256" key="7">
    <source>
        <dbReference type="ARBA" id="ARBA00023125"/>
    </source>
</evidence>
<evidence type="ECO:0000256" key="8">
    <source>
        <dbReference type="ARBA" id="ARBA00023159"/>
    </source>
</evidence>
<dbReference type="Pfam" id="PF02742">
    <property type="entry name" value="Fe_dep_repr_C"/>
    <property type="match status" value="1"/>
</dbReference>
<accession>A0A2T5G684</accession>
<protein>
    <recommendedName>
        <fullName evidence="11">Manganese transport regulator</fullName>
    </recommendedName>
</protein>
<gene>
    <name evidence="13" type="ORF">BLITH_1339</name>
</gene>
<evidence type="ECO:0000256" key="5">
    <source>
        <dbReference type="ARBA" id="ARBA00022491"/>
    </source>
</evidence>
<dbReference type="PANTHER" id="PTHR33238">
    <property type="entry name" value="IRON (METAL) DEPENDENT REPRESSOR, DTXR FAMILY"/>
    <property type="match status" value="1"/>
</dbReference>
<reference evidence="13 14" key="1">
    <citation type="submission" date="2017-08" db="EMBL/GenBank/DDBJ databases">
        <title>Burning lignite coal seam in the remote Altai Mountains harbors a hydrogen-driven thermophilic microbial community.</title>
        <authorList>
            <person name="Kadnikov V.V."/>
            <person name="Mardanov A.V."/>
            <person name="Ivasenko D."/>
            <person name="Beletsky A.V."/>
            <person name="Karnachuk O.V."/>
            <person name="Ravin N.V."/>
        </authorList>
    </citation>
    <scope>NUCLEOTIDE SEQUENCE [LARGE SCALE GENOMIC DNA]</scope>
    <source>
        <strain evidence="13">AL31</strain>
    </source>
</reference>
<evidence type="ECO:0000256" key="3">
    <source>
        <dbReference type="ARBA" id="ARBA00011738"/>
    </source>
</evidence>
<dbReference type="GO" id="GO:0005737">
    <property type="term" value="C:cytoplasm"/>
    <property type="evidence" value="ECO:0007669"/>
    <property type="project" value="UniProtKB-SubCell"/>
</dbReference>
<keyword evidence="10" id="KW-0464">Manganese</keyword>
<dbReference type="GO" id="GO:0046983">
    <property type="term" value="F:protein dimerization activity"/>
    <property type="evidence" value="ECO:0007669"/>
    <property type="project" value="InterPro"/>
</dbReference>
<evidence type="ECO:0000313" key="14">
    <source>
        <dbReference type="Proteomes" id="UP000244016"/>
    </source>
</evidence>
<dbReference type="InterPro" id="IPR022687">
    <property type="entry name" value="HTH_DTXR"/>
</dbReference>
<keyword evidence="8" id="KW-0010">Activator</keyword>
<evidence type="ECO:0000256" key="1">
    <source>
        <dbReference type="ARBA" id="ARBA00004496"/>
    </source>
</evidence>